<dbReference type="PANTHER" id="PTHR43297:SF2">
    <property type="entry name" value="DIPEPTIDE TRANSPORT ATP-BINDING PROTEIN DPPD"/>
    <property type="match status" value="1"/>
</dbReference>
<dbReference type="SMART" id="SM00382">
    <property type="entry name" value="AAA"/>
    <property type="match status" value="1"/>
</dbReference>
<dbReference type="PROSITE" id="PS50893">
    <property type="entry name" value="ABC_TRANSPORTER_2"/>
    <property type="match status" value="1"/>
</dbReference>
<keyword evidence="10" id="KW-1185">Reference proteome</keyword>
<evidence type="ECO:0000256" key="6">
    <source>
        <dbReference type="ARBA" id="ARBA00022840"/>
    </source>
</evidence>
<evidence type="ECO:0000256" key="4">
    <source>
        <dbReference type="ARBA" id="ARBA00022475"/>
    </source>
</evidence>
<dbReference type="RefSeq" id="WP_377599856.1">
    <property type="nucleotide sequence ID" value="NZ_JBHUME010000002.1"/>
</dbReference>
<evidence type="ECO:0000259" key="8">
    <source>
        <dbReference type="PROSITE" id="PS50893"/>
    </source>
</evidence>
<gene>
    <name evidence="9" type="primary">cntD</name>
    <name evidence="9" type="ORF">ACFSUF_02750</name>
</gene>
<name>A0ABW5PB29_9BACL</name>
<dbReference type="PANTHER" id="PTHR43297">
    <property type="entry name" value="OLIGOPEPTIDE TRANSPORT ATP-BINDING PROTEIN APPD"/>
    <property type="match status" value="1"/>
</dbReference>
<keyword evidence="3" id="KW-0813">Transport</keyword>
<keyword evidence="6 9" id="KW-0067">ATP-binding</keyword>
<comment type="similarity">
    <text evidence="2">Belongs to the ABC transporter superfamily.</text>
</comment>
<comment type="subcellular location">
    <subcellularLocation>
        <location evidence="1">Cell membrane</location>
        <topology evidence="1">Peripheral membrane protein</topology>
    </subcellularLocation>
</comment>
<proteinExistence type="inferred from homology"/>
<comment type="caution">
    <text evidence="9">The sequence shown here is derived from an EMBL/GenBank/DDBJ whole genome shotgun (WGS) entry which is preliminary data.</text>
</comment>
<evidence type="ECO:0000313" key="10">
    <source>
        <dbReference type="Proteomes" id="UP001597541"/>
    </source>
</evidence>
<dbReference type="SUPFAM" id="SSF52540">
    <property type="entry name" value="P-loop containing nucleoside triphosphate hydrolases"/>
    <property type="match status" value="1"/>
</dbReference>
<dbReference type="InterPro" id="IPR017871">
    <property type="entry name" value="ABC_transporter-like_CS"/>
</dbReference>
<dbReference type="CDD" id="cd03257">
    <property type="entry name" value="ABC_NikE_OppD_transporters"/>
    <property type="match status" value="1"/>
</dbReference>
<evidence type="ECO:0000256" key="3">
    <source>
        <dbReference type="ARBA" id="ARBA00022448"/>
    </source>
</evidence>
<evidence type="ECO:0000256" key="2">
    <source>
        <dbReference type="ARBA" id="ARBA00005417"/>
    </source>
</evidence>
<dbReference type="GO" id="GO:0005524">
    <property type="term" value="F:ATP binding"/>
    <property type="evidence" value="ECO:0007669"/>
    <property type="project" value="UniProtKB-KW"/>
</dbReference>
<evidence type="ECO:0000256" key="1">
    <source>
        <dbReference type="ARBA" id="ARBA00004202"/>
    </source>
</evidence>
<dbReference type="EMBL" id="JBHUME010000002">
    <property type="protein sequence ID" value="MFD2611337.1"/>
    <property type="molecule type" value="Genomic_DNA"/>
</dbReference>
<feature type="domain" description="ABC transporter" evidence="8">
    <location>
        <begin position="4"/>
        <end position="251"/>
    </location>
</feature>
<sequence>MAMLEVSNLRIWDSRTGSVMVPGSSFQVGKGSCLGIVGESGSGKSLTCRAIMRLNKPGIRQSGDILFNGVNLAQLSEKNMRPRRGKQLYMIMQNGMRAFDPSCLIGVHLREVLSGHFGWGREEITIRMKCAMSSVLLKDPIAVMNSYPHQLSGGMLQRVMIALALVLEPDLIIADEFTSALDTLSRFEVMEQFMQLRQRMGCSVMFVSHDLGVVQKLADEILVMKDGMIVERGTTEAIFSGAMHEYTRQLVSSSLALHHRFQAVTGGMQHVERERRREVL</sequence>
<organism evidence="9 10">
    <name type="scientific">Paenibacillus gansuensis</name>
    <dbReference type="NCBI Taxonomy" id="306542"/>
    <lineage>
        <taxon>Bacteria</taxon>
        <taxon>Bacillati</taxon>
        <taxon>Bacillota</taxon>
        <taxon>Bacilli</taxon>
        <taxon>Bacillales</taxon>
        <taxon>Paenibacillaceae</taxon>
        <taxon>Paenibacillus</taxon>
    </lineage>
</organism>
<dbReference type="InterPro" id="IPR003439">
    <property type="entry name" value="ABC_transporter-like_ATP-bd"/>
</dbReference>
<dbReference type="Proteomes" id="UP001597541">
    <property type="component" value="Unassembled WGS sequence"/>
</dbReference>
<protein>
    <submittedName>
        <fullName evidence="9">Staphylopine uptake ABC transporter ATP-binding protein CntD</fullName>
    </submittedName>
</protein>
<dbReference type="Pfam" id="PF00005">
    <property type="entry name" value="ABC_tran"/>
    <property type="match status" value="1"/>
</dbReference>
<dbReference type="PROSITE" id="PS00211">
    <property type="entry name" value="ABC_TRANSPORTER_1"/>
    <property type="match status" value="1"/>
</dbReference>
<dbReference type="InterPro" id="IPR003593">
    <property type="entry name" value="AAA+_ATPase"/>
</dbReference>
<reference evidence="10" key="1">
    <citation type="journal article" date="2019" name="Int. J. Syst. Evol. Microbiol.">
        <title>The Global Catalogue of Microorganisms (GCM) 10K type strain sequencing project: providing services to taxonomists for standard genome sequencing and annotation.</title>
        <authorList>
            <consortium name="The Broad Institute Genomics Platform"/>
            <consortium name="The Broad Institute Genome Sequencing Center for Infectious Disease"/>
            <person name="Wu L."/>
            <person name="Ma J."/>
        </authorList>
    </citation>
    <scope>NUCLEOTIDE SEQUENCE [LARGE SCALE GENOMIC DNA]</scope>
    <source>
        <strain evidence="10">KCTC 3950</strain>
    </source>
</reference>
<keyword evidence="7" id="KW-0472">Membrane</keyword>
<evidence type="ECO:0000256" key="5">
    <source>
        <dbReference type="ARBA" id="ARBA00022741"/>
    </source>
</evidence>
<dbReference type="InterPro" id="IPR027417">
    <property type="entry name" value="P-loop_NTPase"/>
</dbReference>
<keyword evidence="4" id="KW-1003">Cell membrane</keyword>
<evidence type="ECO:0000313" key="9">
    <source>
        <dbReference type="EMBL" id="MFD2611337.1"/>
    </source>
</evidence>
<keyword evidence="5" id="KW-0547">Nucleotide-binding</keyword>
<accession>A0ABW5PB29</accession>
<dbReference type="NCBIfam" id="NF047576">
    <property type="entry name" value="opine_ATP_CntF"/>
    <property type="match status" value="1"/>
</dbReference>
<dbReference type="Gene3D" id="3.40.50.300">
    <property type="entry name" value="P-loop containing nucleotide triphosphate hydrolases"/>
    <property type="match status" value="1"/>
</dbReference>
<dbReference type="InterPro" id="IPR050388">
    <property type="entry name" value="ABC_Ni/Peptide_Import"/>
</dbReference>
<dbReference type="NCBIfam" id="NF047578">
    <property type="entry name" value="opine_ATP_CntD"/>
    <property type="match status" value="1"/>
</dbReference>
<evidence type="ECO:0000256" key="7">
    <source>
        <dbReference type="ARBA" id="ARBA00023136"/>
    </source>
</evidence>